<keyword evidence="6" id="KW-0868">Chloride</keyword>
<evidence type="ECO:0000256" key="3">
    <source>
        <dbReference type="ARBA" id="ARBA00022989"/>
    </source>
</evidence>
<evidence type="ECO:0000256" key="7">
    <source>
        <dbReference type="SAM" id="MobiDB-lite"/>
    </source>
</evidence>
<keyword evidence="6" id="KW-0407">Ion channel</keyword>
<keyword evidence="2 6" id="KW-0812">Transmembrane</keyword>
<name>A0AAW0T7F7_SCYPA</name>
<feature type="region of interest" description="Disordered" evidence="7">
    <location>
        <begin position="1"/>
        <end position="21"/>
    </location>
</feature>
<evidence type="ECO:0000256" key="2">
    <source>
        <dbReference type="ARBA" id="ARBA00022692"/>
    </source>
</evidence>
<reference evidence="8 9" key="1">
    <citation type="submission" date="2023-03" db="EMBL/GenBank/DDBJ databases">
        <title>High-quality genome of Scylla paramamosain provides insights in environmental adaptation.</title>
        <authorList>
            <person name="Zhang L."/>
        </authorList>
    </citation>
    <scope>NUCLEOTIDE SEQUENCE [LARGE SCALE GENOMIC DNA]</scope>
    <source>
        <strain evidence="8">LZ_2023a</strain>
        <tissue evidence="8">Muscle</tissue>
    </source>
</reference>
<sequence>MSTTMAPHRPPPTATPHHTHRPPLMGVFEKIAITCEYFRNVFPISFVLGFYVTIVVQRWWEQYMLIPWPDTVCIMASTYIEGQDERGRMLRRSFARYINLAFALAFSRISPRVARRLSSYQKYIDAGYMTQDERVIFEMMDACSQHHKIWMPLVWASLIVRQARREGRCPDDHGQKAVVTEITNLRYNCGKLQEYHTMSVPLVYTQVVTLATYSYFAFSILGRQFLDPAQGYENHSIDFYVPIFTLFQFVFYVGWLKVAESLLNPFGDDDDDFETTEFLERHLEVSYMIVDNMHKLYPDVLHPPGTRDLAVPLNNVMARSRPVDSPPSKTASFSGQSEGEKSPVVKSLSQCCIQWRRRVSRSRRASPIRHNGDAYLDTYGAVKTPPDETSRPCGVSLMVYLAPLFAKCLRYCTELVDGLVPRSVQPPSSPSSSLPRTSKSPSTPPYKHVSIVLQGGTVTGKEATPTAKLVSFTPSPIHRPASSTTTTALPPTTTTTDTSPAETQHKQQSSTTHESTAKSKVPQYINPGFLK</sequence>
<keyword evidence="9" id="KW-1185">Reference proteome</keyword>
<protein>
    <recommendedName>
        <fullName evidence="6">Bestrophin homolog</fullName>
    </recommendedName>
</protein>
<dbReference type="Pfam" id="PF01062">
    <property type="entry name" value="Bestrophin"/>
    <property type="match status" value="1"/>
</dbReference>
<comment type="similarity">
    <text evidence="5 6">Belongs to the anion channel-forming bestrophin (TC 1.A.46) family. Calcium-sensitive chloride channel subfamily.</text>
</comment>
<proteinExistence type="inferred from homology"/>
<dbReference type="GO" id="GO:0005886">
    <property type="term" value="C:plasma membrane"/>
    <property type="evidence" value="ECO:0007669"/>
    <property type="project" value="UniProtKB-SubCell"/>
</dbReference>
<dbReference type="Proteomes" id="UP001487740">
    <property type="component" value="Unassembled WGS sequence"/>
</dbReference>
<dbReference type="EMBL" id="JARAKH010000036">
    <property type="protein sequence ID" value="KAK8383525.1"/>
    <property type="molecule type" value="Genomic_DNA"/>
</dbReference>
<comment type="caution">
    <text evidence="8">The sequence shown here is derived from an EMBL/GenBank/DDBJ whole genome shotgun (WGS) entry which is preliminary data.</text>
</comment>
<comment type="subcellular location">
    <subcellularLocation>
        <location evidence="6">Cell membrane</location>
        <topology evidence="6">Multi-pass membrane protein</topology>
    </subcellularLocation>
    <subcellularLocation>
        <location evidence="1">Membrane</location>
    </subcellularLocation>
</comment>
<dbReference type="AlphaFoldDB" id="A0AAW0T7F7"/>
<feature type="transmembrane region" description="Helical" evidence="6">
    <location>
        <begin position="40"/>
        <end position="60"/>
    </location>
</feature>
<accession>A0AAW0T7F7</accession>
<gene>
    <name evidence="8" type="ORF">O3P69_015762</name>
</gene>
<feature type="compositionally biased region" description="Low complexity" evidence="7">
    <location>
        <begin position="480"/>
        <end position="502"/>
    </location>
</feature>
<feature type="compositionally biased region" description="Low complexity" evidence="7">
    <location>
        <begin position="420"/>
        <end position="441"/>
    </location>
</feature>
<feature type="region of interest" description="Disordered" evidence="7">
    <location>
        <begin position="319"/>
        <end position="342"/>
    </location>
</feature>
<dbReference type="PANTHER" id="PTHR10736">
    <property type="entry name" value="BESTROPHIN"/>
    <property type="match status" value="1"/>
</dbReference>
<comment type="function">
    <text evidence="6">Forms chloride channels.</text>
</comment>
<evidence type="ECO:0000256" key="6">
    <source>
        <dbReference type="RuleBase" id="RU363126"/>
    </source>
</evidence>
<keyword evidence="4 6" id="KW-0472">Membrane</keyword>
<dbReference type="InterPro" id="IPR021134">
    <property type="entry name" value="Bestrophin-like"/>
</dbReference>
<dbReference type="GO" id="GO:0034707">
    <property type="term" value="C:chloride channel complex"/>
    <property type="evidence" value="ECO:0007669"/>
    <property type="project" value="UniProtKB-KW"/>
</dbReference>
<keyword evidence="3 6" id="KW-1133">Transmembrane helix</keyword>
<evidence type="ECO:0000256" key="5">
    <source>
        <dbReference type="ARBA" id="ARBA00034769"/>
    </source>
</evidence>
<organism evidence="8 9">
    <name type="scientific">Scylla paramamosain</name>
    <name type="common">Mud crab</name>
    <dbReference type="NCBI Taxonomy" id="85552"/>
    <lineage>
        <taxon>Eukaryota</taxon>
        <taxon>Metazoa</taxon>
        <taxon>Ecdysozoa</taxon>
        <taxon>Arthropoda</taxon>
        <taxon>Crustacea</taxon>
        <taxon>Multicrustacea</taxon>
        <taxon>Malacostraca</taxon>
        <taxon>Eumalacostraca</taxon>
        <taxon>Eucarida</taxon>
        <taxon>Decapoda</taxon>
        <taxon>Pleocyemata</taxon>
        <taxon>Brachyura</taxon>
        <taxon>Eubrachyura</taxon>
        <taxon>Portunoidea</taxon>
        <taxon>Portunidae</taxon>
        <taxon>Portuninae</taxon>
        <taxon>Scylla</taxon>
    </lineage>
</organism>
<keyword evidence="6" id="KW-0869">Chloride channel</keyword>
<evidence type="ECO:0000256" key="4">
    <source>
        <dbReference type="ARBA" id="ARBA00023136"/>
    </source>
</evidence>
<keyword evidence="6" id="KW-1003">Cell membrane</keyword>
<dbReference type="InterPro" id="IPR000615">
    <property type="entry name" value="Bestrophin"/>
</dbReference>
<evidence type="ECO:0000313" key="8">
    <source>
        <dbReference type="EMBL" id="KAK8383525.1"/>
    </source>
</evidence>
<keyword evidence="6" id="KW-0813">Transport</keyword>
<dbReference type="PANTHER" id="PTHR10736:SF65">
    <property type="entry name" value="BESTROPHIN 1, ISOFORM C-RELATED"/>
    <property type="match status" value="1"/>
</dbReference>
<evidence type="ECO:0000256" key="1">
    <source>
        <dbReference type="ARBA" id="ARBA00004370"/>
    </source>
</evidence>
<feature type="compositionally biased region" description="Polar residues" evidence="7">
    <location>
        <begin position="327"/>
        <end position="337"/>
    </location>
</feature>
<dbReference type="GO" id="GO:0005254">
    <property type="term" value="F:chloride channel activity"/>
    <property type="evidence" value="ECO:0007669"/>
    <property type="project" value="UniProtKB-KW"/>
</dbReference>
<keyword evidence="6" id="KW-0406">Ion transport</keyword>
<feature type="region of interest" description="Disordered" evidence="7">
    <location>
        <begin position="420"/>
        <end position="448"/>
    </location>
</feature>
<feature type="region of interest" description="Disordered" evidence="7">
    <location>
        <begin position="471"/>
        <end position="531"/>
    </location>
</feature>
<comment type="caution">
    <text evidence="6">Lacks conserved residue(s) required for the propagation of feature annotation.</text>
</comment>
<evidence type="ECO:0000313" key="9">
    <source>
        <dbReference type="Proteomes" id="UP001487740"/>
    </source>
</evidence>